<keyword evidence="2" id="KW-1185">Reference proteome</keyword>
<keyword evidence="1" id="KW-0808">Transferase</keyword>
<dbReference type="AlphaFoldDB" id="A0A5A7Q061"/>
<evidence type="ECO:0000313" key="2">
    <source>
        <dbReference type="Proteomes" id="UP000325081"/>
    </source>
</evidence>
<keyword evidence="1" id="KW-0418">Kinase</keyword>
<sequence>MKDSVLARSITVIHAEYPPTVAEVDQKPVHETETGLSLFLSYYFRRIRPFPGRLTRPFLIHSLRFSSITSPPKQAAEPNLELICFQSTPDYPRVAALGACKQGILRFASKSLLQNGSYGQSKHASLASTLGEWGRLAYSYSCYGRLSLAAKKERRKSFLALIVGGKVNLNQTGASGAANRAELGSVGESGALLSLGSRPSARPLKPEIRELQAWTTLPENDPYTIRMMEWRFEELSRRVARIGNNGLNFRQ</sequence>
<organism evidence="1 2">
    <name type="scientific">Striga asiatica</name>
    <name type="common">Asiatic witchweed</name>
    <name type="synonym">Buchnera asiatica</name>
    <dbReference type="NCBI Taxonomy" id="4170"/>
    <lineage>
        <taxon>Eukaryota</taxon>
        <taxon>Viridiplantae</taxon>
        <taxon>Streptophyta</taxon>
        <taxon>Embryophyta</taxon>
        <taxon>Tracheophyta</taxon>
        <taxon>Spermatophyta</taxon>
        <taxon>Magnoliopsida</taxon>
        <taxon>eudicotyledons</taxon>
        <taxon>Gunneridae</taxon>
        <taxon>Pentapetalae</taxon>
        <taxon>asterids</taxon>
        <taxon>lamiids</taxon>
        <taxon>Lamiales</taxon>
        <taxon>Orobanchaceae</taxon>
        <taxon>Buchnereae</taxon>
        <taxon>Striga</taxon>
    </lineage>
</organism>
<feature type="non-terminal residue" evidence="1">
    <location>
        <position position="251"/>
    </location>
</feature>
<accession>A0A5A7Q061</accession>
<comment type="caution">
    <text evidence="1">The sequence shown here is derived from an EMBL/GenBank/DDBJ whole genome shotgun (WGS) entry which is preliminary data.</text>
</comment>
<dbReference type="EMBL" id="BKCP01005461">
    <property type="protein sequence ID" value="GER38208.1"/>
    <property type="molecule type" value="Genomic_DNA"/>
</dbReference>
<proteinExistence type="predicted"/>
<gene>
    <name evidence="1" type="ORF">STAS_14702</name>
</gene>
<evidence type="ECO:0000313" key="1">
    <source>
        <dbReference type="EMBL" id="GER38208.1"/>
    </source>
</evidence>
<name>A0A5A7Q061_STRAF</name>
<dbReference type="GO" id="GO:0016301">
    <property type="term" value="F:kinase activity"/>
    <property type="evidence" value="ECO:0007669"/>
    <property type="project" value="UniProtKB-KW"/>
</dbReference>
<reference evidence="2" key="1">
    <citation type="journal article" date="2019" name="Curr. Biol.">
        <title>Genome Sequence of Striga asiatica Provides Insight into the Evolution of Plant Parasitism.</title>
        <authorList>
            <person name="Yoshida S."/>
            <person name="Kim S."/>
            <person name="Wafula E.K."/>
            <person name="Tanskanen J."/>
            <person name="Kim Y.M."/>
            <person name="Honaas L."/>
            <person name="Yang Z."/>
            <person name="Spallek T."/>
            <person name="Conn C.E."/>
            <person name="Ichihashi Y."/>
            <person name="Cheong K."/>
            <person name="Cui S."/>
            <person name="Der J.P."/>
            <person name="Gundlach H."/>
            <person name="Jiao Y."/>
            <person name="Hori C."/>
            <person name="Ishida J.K."/>
            <person name="Kasahara H."/>
            <person name="Kiba T."/>
            <person name="Kim M.S."/>
            <person name="Koo N."/>
            <person name="Laohavisit A."/>
            <person name="Lee Y.H."/>
            <person name="Lumba S."/>
            <person name="McCourt P."/>
            <person name="Mortimer J.C."/>
            <person name="Mutuku J.M."/>
            <person name="Nomura T."/>
            <person name="Sasaki-Sekimoto Y."/>
            <person name="Seto Y."/>
            <person name="Wang Y."/>
            <person name="Wakatake T."/>
            <person name="Sakakibara H."/>
            <person name="Demura T."/>
            <person name="Yamaguchi S."/>
            <person name="Yoneyama K."/>
            <person name="Manabe R.I."/>
            <person name="Nelson D.C."/>
            <person name="Schulman A.H."/>
            <person name="Timko M.P."/>
            <person name="dePamphilis C.W."/>
            <person name="Choi D."/>
            <person name="Shirasu K."/>
        </authorList>
    </citation>
    <scope>NUCLEOTIDE SEQUENCE [LARGE SCALE GENOMIC DNA]</scope>
    <source>
        <strain evidence="2">cv. UVA1</strain>
    </source>
</reference>
<dbReference type="Proteomes" id="UP000325081">
    <property type="component" value="Unassembled WGS sequence"/>
</dbReference>
<protein>
    <submittedName>
        <fullName evidence="1">Protein kinase superfamily protein</fullName>
    </submittedName>
</protein>